<protein>
    <recommendedName>
        <fullName evidence="10">Holocytochrome c-type synthase</fullName>
        <ecNumber evidence="10">4.4.1.17</ecNumber>
    </recommendedName>
</protein>
<comment type="catalytic activity">
    <reaction evidence="10">
        <text>holo-[cytochrome c] = apo-[cytochrome c] + heme b</text>
        <dbReference type="Rhea" id="RHEA:22648"/>
        <dbReference type="Rhea" id="RHEA-COMP:10725"/>
        <dbReference type="Rhea" id="RHEA-COMP:10726"/>
        <dbReference type="ChEBI" id="CHEBI:29950"/>
        <dbReference type="ChEBI" id="CHEBI:60344"/>
        <dbReference type="ChEBI" id="CHEBI:83739"/>
        <dbReference type="EC" id="4.4.1.17"/>
    </reaction>
</comment>
<proteinExistence type="inferred from homology"/>
<dbReference type="PROSITE" id="PS00821">
    <property type="entry name" value="CYTO_HEME_LYASE_1"/>
    <property type="match status" value="1"/>
</dbReference>
<dbReference type="GO" id="GO:0005743">
    <property type="term" value="C:mitochondrial inner membrane"/>
    <property type="evidence" value="ECO:0007669"/>
    <property type="project" value="UniProtKB-SubCell"/>
</dbReference>
<comment type="similarity">
    <text evidence="2 10">Belongs to the cytochrome c-type heme lyase family.</text>
</comment>
<evidence type="ECO:0000256" key="4">
    <source>
        <dbReference type="ARBA" id="ARBA00022723"/>
    </source>
</evidence>
<dbReference type="EC" id="4.4.1.17" evidence="10"/>
<dbReference type="AlphaFoldDB" id="A0A9W8B5Z2"/>
<dbReference type="InterPro" id="IPR000511">
    <property type="entry name" value="Holocyt_c/c1_synthase"/>
</dbReference>
<keyword evidence="3 10" id="KW-0349">Heme</keyword>
<keyword evidence="4 10" id="KW-0479">Metal-binding</keyword>
<dbReference type="Proteomes" id="UP001151582">
    <property type="component" value="Unassembled WGS sequence"/>
</dbReference>
<evidence type="ECO:0000256" key="7">
    <source>
        <dbReference type="ARBA" id="ARBA00023128"/>
    </source>
</evidence>
<comment type="subcellular location">
    <subcellularLocation>
        <location evidence="1 10">Mitochondrion inner membrane</location>
    </subcellularLocation>
</comment>
<keyword evidence="7 10" id="KW-0496">Mitochondrion</keyword>
<evidence type="ECO:0000256" key="3">
    <source>
        <dbReference type="ARBA" id="ARBA00022617"/>
    </source>
</evidence>
<evidence type="ECO:0000313" key="13">
    <source>
        <dbReference type="Proteomes" id="UP001151582"/>
    </source>
</evidence>
<gene>
    <name evidence="12" type="primary">CYT2</name>
    <name evidence="12" type="ORF">H4R34_000125</name>
</gene>
<evidence type="ECO:0000256" key="2">
    <source>
        <dbReference type="ARBA" id="ARBA00007255"/>
    </source>
</evidence>
<keyword evidence="8 10" id="KW-0472">Membrane</keyword>
<reference evidence="12" key="1">
    <citation type="submission" date="2022-07" db="EMBL/GenBank/DDBJ databases">
        <title>Phylogenomic reconstructions and comparative analyses of Kickxellomycotina fungi.</title>
        <authorList>
            <person name="Reynolds N.K."/>
            <person name="Stajich J.E."/>
            <person name="Barry K."/>
            <person name="Grigoriev I.V."/>
            <person name="Crous P."/>
            <person name="Smith M.E."/>
        </authorList>
    </citation>
    <scope>NUCLEOTIDE SEQUENCE</scope>
    <source>
        <strain evidence="12">RSA 567</strain>
    </source>
</reference>
<keyword evidence="13" id="KW-1185">Reference proteome</keyword>
<feature type="region of interest" description="Disordered" evidence="11">
    <location>
        <begin position="1"/>
        <end position="60"/>
    </location>
</feature>
<name>A0A9W8B5Z2_9FUNG</name>
<keyword evidence="9 10" id="KW-0456">Lyase</keyword>
<evidence type="ECO:0000256" key="5">
    <source>
        <dbReference type="ARBA" id="ARBA00022792"/>
    </source>
</evidence>
<organism evidence="12 13">
    <name type="scientific">Dimargaris verticillata</name>
    <dbReference type="NCBI Taxonomy" id="2761393"/>
    <lineage>
        <taxon>Eukaryota</taxon>
        <taxon>Fungi</taxon>
        <taxon>Fungi incertae sedis</taxon>
        <taxon>Zoopagomycota</taxon>
        <taxon>Kickxellomycotina</taxon>
        <taxon>Dimargaritomycetes</taxon>
        <taxon>Dimargaritales</taxon>
        <taxon>Dimargaritaceae</taxon>
        <taxon>Dimargaris</taxon>
    </lineage>
</organism>
<evidence type="ECO:0000256" key="8">
    <source>
        <dbReference type="ARBA" id="ARBA00023136"/>
    </source>
</evidence>
<evidence type="ECO:0000256" key="11">
    <source>
        <dbReference type="SAM" id="MobiDB-lite"/>
    </source>
</evidence>
<comment type="function">
    <text evidence="10">Lyase that catalyzes the covalent linking of the heme group to the cytochrome C apoprotein to produce the mature functional cytochrome.</text>
</comment>
<dbReference type="EMBL" id="JANBQB010000002">
    <property type="protein sequence ID" value="KAJ1985304.1"/>
    <property type="molecule type" value="Genomic_DNA"/>
</dbReference>
<evidence type="ECO:0000256" key="6">
    <source>
        <dbReference type="ARBA" id="ARBA00023004"/>
    </source>
</evidence>
<dbReference type="PANTHER" id="PTHR12743">
    <property type="entry name" value="CYTOCHROME C1 HEME LYASE"/>
    <property type="match status" value="1"/>
</dbReference>
<dbReference type="Pfam" id="PF01265">
    <property type="entry name" value="Cyto_heme_lyase"/>
    <property type="match status" value="2"/>
</dbReference>
<dbReference type="PROSITE" id="PS00822">
    <property type="entry name" value="CYTO_HEME_LYASE_2"/>
    <property type="match status" value="1"/>
</dbReference>
<sequence>MANSSSPPTQEPAQCPVDHAGLTSALGIDHQRSPTAPTPDAASQCPVSSNKDNPVTLPLVNPFNQMPNICQLPDPDQTASLSTLRAKSTIPRAQAPLPNQPAPPDNTELPQVHTSTNAAVYDAEDGDNSAWVYPSEQMFYNAMKRKNWQPNERDMKSVVEIHNQVNEVAWKKVLEWEQLHASTCPMPKLLRFEGRPQDITPKARFRSWFGYKLPFDRHDWVVDRCGQQVTYIIDFYSGSPTTRTLPGTTSSVTIHTPSFYLDVRPKLTPQGFVDRVRRLFSDA</sequence>
<keyword evidence="5 10" id="KW-0999">Mitochondrion inner membrane</keyword>
<evidence type="ECO:0000256" key="9">
    <source>
        <dbReference type="ARBA" id="ARBA00023239"/>
    </source>
</evidence>
<dbReference type="GO" id="GO:0004408">
    <property type="term" value="F:holocytochrome-c synthase activity"/>
    <property type="evidence" value="ECO:0007669"/>
    <property type="project" value="UniProtKB-EC"/>
</dbReference>
<evidence type="ECO:0000256" key="10">
    <source>
        <dbReference type="RuleBase" id="RU363130"/>
    </source>
</evidence>
<evidence type="ECO:0000256" key="1">
    <source>
        <dbReference type="ARBA" id="ARBA00004273"/>
    </source>
</evidence>
<keyword evidence="6 10" id="KW-0408">Iron</keyword>
<accession>A0A9W8B5Z2</accession>
<feature type="compositionally biased region" description="Polar residues" evidence="11">
    <location>
        <begin position="1"/>
        <end position="12"/>
    </location>
</feature>
<dbReference type="OrthoDB" id="4243at2759"/>
<comment type="caution">
    <text evidence="12">The sequence shown here is derived from an EMBL/GenBank/DDBJ whole genome shotgun (WGS) entry which is preliminary data.</text>
</comment>
<evidence type="ECO:0000313" key="12">
    <source>
        <dbReference type="EMBL" id="KAJ1985304.1"/>
    </source>
</evidence>
<dbReference type="PANTHER" id="PTHR12743:SF0">
    <property type="entry name" value="HOLOCYTOCHROME C-TYPE SYNTHASE"/>
    <property type="match status" value="1"/>
</dbReference>
<dbReference type="GO" id="GO:0046872">
    <property type="term" value="F:metal ion binding"/>
    <property type="evidence" value="ECO:0007669"/>
    <property type="project" value="UniProtKB-KW"/>
</dbReference>